<evidence type="ECO:0000259" key="1">
    <source>
        <dbReference type="Pfam" id="PF00296"/>
    </source>
</evidence>
<dbReference type="InterPro" id="IPR011251">
    <property type="entry name" value="Luciferase-like_dom"/>
</dbReference>
<evidence type="ECO:0000313" key="2">
    <source>
        <dbReference type="EMBL" id="QEO16804.1"/>
    </source>
</evidence>
<dbReference type="OrthoDB" id="9780518at2"/>
<dbReference type="RefSeq" id="WP_149278484.1">
    <property type="nucleotide sequence ID" value="NZ_CP043506.1"/>
</dbReference>
<dbReference type="InterPro" id="IPR036661">
    <property type="entry name" value="Luciferase-like_sf"/>
</dbReference>
<dbReference type="Gene3D" id="3.20.20.30">
    <property type="entry name" value="Luciferase-like domain"/>
    <property type="match status" value="1"/>
</dbReference>
<organism evidence="2 3">
    <name type="scientific">Acetobacter vaccinii</name>
    <dbReference type="NCBI Taxonomy" id="2592655"/>
    <lineage>
        <taxon>Bacteria</taxon>
        <taxon>Pseudomonadati</taxon>
        <taxon>Pseudomonadota</taxon>
        <taxon>Alphaproteobacteria</taxon>
        <taxon>Acetobacterales</taxon>
        <taxon>Acetobacteraceae</taxon>
        <taxon>Acetobacter</taxon>
    </lineage>
</organism>
<dbReference type="GO" id="GO:0016705">
    <property type="term" value="F:oxidoreductase activity, acting on paired donors, with incorporation or reduction of molecular oxygen"/>
    <property type="evidence" value="ECO:0007669"/>
    <property type="project" value="InterPro"/>
</dbReference>
<dbReference type="GO" id="GO:0005829">
    <property type="term" value="C:cytosol"/>
    <property type="evidence" value="ECO:0007669"/>
    <property type="project" value="TreeGrafter"/>
</dbReference>
<accession>A0A5C1YKL5</accession>
<dbReference type="Proteomes" id="UP000324536">
    <property type="component" value="Chromosome"/>
</dbReference>
<name>A0A5C1YKL5_9PROT</name>
<dbReference type="EMBL" id="CP043506">
    <property type="protein sequence ID" value="QEO16804.1"/>
    <property type="molecule type" value="Genomic_DNA"/>
</dbReference>
<dbReference type="PANTHER" id="PTHR30137">
    <property type="entry name" value="LUCIFERASE-LIKE MONOOXYGENASE"/>
    <property type="match status" value="1"/>
</dbReference>
<reference evidence="2 3" key="1">
    <citation type="submission" date="2019-09" db="EMBL/GenBank/DDBJ databases">
        <title>Genome sequencing of strain KACC 21233.</title>
        <authorList>
            <person name="Heo J."/>
            <person name="Kim S.-J."/>
            <person name="Kim J.-S."/>
            <person name="Hong S.-B."/>
            <person name="Kwon S.-W."/>
        </authorList>
    </citation>
    <scope>NUCLEOTIDE SEQUENCE [LARGE SCALE GENOMIC DNA]</scope>
    <source>
        <strain evidence="2 3">KACC 21233</strain>
    </source>
</reference>
<keyword evidence="3" id="KW-1185">Reference proteome</keyword>
<evidence type="ECO:0000313" key="3">
    <source>
        <dbReference type="Proteomes" id="UP000324536"/>
    </source>
</evidence>
<dbReference type="PANTHER" id="PTHR30137:SF15">
    <property type="entry name" value="BLL6902 PROTEIN"/>
    <property type="match status" value="1"/>
</dbReference>
<proteinExistence type="predicted"/>
<sequence length="331" mass="36468">MTQQQSLQTFGFLNRLYAPDRTTAQQTYATALDLLRQAEDSGLDTGWVAQHHFHTETGALPAPLVFLAHATQHVRKLRLGTAVIILPLEPVLRLAEDAAVLEVLSNGRLELGLGRGFDTESLAGFDIAPDHRTELYRSGLTRLNAILRGQEVAPGLTMTPAVPQLLGRVWESTRDVAFVAANGNGLIAAPQLPEHPSHQELIAAYRAAWAAQGHEHPPRITLVRALIPGADKQTVEQEIGADILRYVRRFRPDAQQQDLHHYLREMGVLWGHPDDIVQELLADTSLPFVSHFAAQVQTFSTTPEQASRRLQSFTDTIVPALRAQVKGLALS</sequence>
<dbReference type="InterPro" id="IPR050766">
    <property type="entry name" value="Bact_Lucif_Oxidored"/>
</dbReference>
<dbReference type="SUPFAM" id="SSF51679">
    <property type="entry name" value="Bacterial luciferase-like"/>
    <property type="match status" value="1"/>
</dbReference>
<feature type="domain" description="Luciferase-like" evidence="1">
    <location>
        <begin position="20"/>
        <end position="312"/>
    </location>
</feature>
<protein>
    <submittedName>
        <fullName evidence="2">LLM class flavin-dependent oxidoreductase</fullName>
    </submittedName>
</protein>
<dbReference type="KEGG" id="acek:FLP30_02720"/>
<gene>
    <name evidence="2" type="ORF">FLP30_02720</name>
</gene>
<dbReference type="Pfam" id="PF00296">
    <property type="entry name" value="Bac_luciferase"/>
    <property type="match status" value="1"/>
</dbReference>
<dbReference type="AlphaFoldDB" id="A0A5C1YKL5"/>